<evidence type="ECO:0000256" key="2">
    <source>
        <dbReference type="ARBA" id="ARBA00013014"/>
    </source>
</evidence>
<evidence type="ECO:0000256" key="6">
    <source>
        <dbReference type="ARBA" id="ARBA00048793"/>
    </source>
</evidence>
<sequence>MSQLLEENDQVPSICVAGAGAIGITIAARFSIVGFRVRLIARGGSLASIRENGIRLLDKEGDHCSQVEVGRAADFGPQHIVFLCAKSYDLPELAASLQPLITSETTIIPVVNGIPWWYFDGEGGLWDGPVVRSVDPKGDLKKLMPSRQIIGTTTVITAERLGWGTARTFNPLQMTIGELDDRLSARVGELAAILNAAGIDVRVATRIRDAVWTKVVRNLISNPVTAITGATLRENFGNHYLSDVSRQMLREVIPVIEAYGGKLEVDPDAIIESGRMLGDVKTSMLQDFEKGNRLELASICDAVIEMAERQGITMPVTEAVTGIAHFRSQGEPANAA</sequence>
<protein>
    <recommendedName>
        <fullName evidence="3">2-dehydropantoate 2-reductase</fullName>
        <ecNumber evidence="2">1.1.1.169</ecNumber>
    </recommendedName>
    <alternativeName>
        <fullName evidence="5">Ketopantoate reductase</fullName>
    </alternativeName>
</protein>
<dbReference type="InterPro" id="IPR013328">
    <property type="entry name" value="6PGD_dom2"/>
</dbReference>
<dbReference type="InterPro" id="IPR051402">
    <property type="entry name" value="KPR-Related"/>
</dbReference>
<dbReference type="InterPro" id="IPR008927">
    <property type="entry name" value="6-PGluconate_DH-like_C_sf"/>
</dbReference>
<organism evidence="9 10">
    <name type="scientific">Rhizobium viscosum</name>
    <name type="common">Arthrobacter viscosus</name>
    <dbReference type="NCBI Taxonomy" id="1673"/>
    <lineage>
        <taxon>Bacteria</taxon>
        <taxon>Pseudomonadati</taxon>
        <taxon>Pseudomonadota</taxon>
        <taxon>Alphaproteobacteria</taxon>
        <taxon>Hyphomicrobiales</taxon>
        <taxon>Rhizobiaceae</taxon>
        <taxon>Rhizobium/Agrobacterium group</taxon>
        <taxon>Rhizobium</taxon>
    </lineage>
</organism>
<dbReference type="NCBIfam" id="NF005089">
    <property type="entry name" value="PRK06522.1-4"/>
    <property type="match status" value="1"/>
</dbReference>
<evidence type="ECO:0000259" key="7">
    <source>
        <dbReference type="Pfam" id="PF02558"/>
    </source>
</evidence>
<comment type="pathway">
    <text evidence="1">Cofactor biosynthesis; (R)-pantothenate biosynthesis; (R)-pantoate from 3-methyl-2-oxobutanoate: step 2/2.</text>
</comment>
<comment type="catalytic activity">
    <reaction evidence="6">
        <text>(R)-pantoate + NADP(+) = 2-dehydropantoate + NADPH + H(+)</text>
        <dbReference type="Rhea" id="RHEA:16233"/>
        <dbReference type="ChEBI" id="CHEBI:11561"/>
        <dbReference type="ChEBI" id="CHEBI:15378"/>
        <dbReference type="ChEBI" id="CHEBI:15980"/>
        <dbReference type="ChEBI" id="CHEBI:57783"/>
        <dbReference type="ChEBI" id="CHEBI:58349"/>
        <dbReference type="EC" id="1.1.1.169"/>
    </reaction>
</comment>
<dbReference type="SUPFAM" id="SSF48179">
    <property type="entry name" value="6-phosphogluconate dehydrogenase C-terminal domain-like"/>
    <property type="match status" value="1"/>
</dbReference>
<evidence type="ECO:0000313" key="9">
    <source>
        <dbReference type="EMBL" id="MBE1507423.1"/>
    </source>
</evidence>
<evidence type="ECO:0000313" key="10">
    <source>
        <dbReference type="Proteomes" id="UP000620262"/>
    </source>
</evidence>
<evidence type="ECO:0000256" key="5">
    <source>
        <dbReference type="ARBA" id="ARBA00032024"/>
    </source>
</evidence>
<keyword evidence="9" id="KW-0560">Oxidoreductase</keyword>
<feature type="domain" description="Ketopantoate reductase C-terminal" evidence="8">
    <location>
        <begin position="207"/>
        <end position="326"/>
    </location>
</feature>
<evidence type="ECO:0000256" key="1">
    <source>
        <dbReference type="ARBA" id="ARBA00004994"/>
    </source>
</evidence>
<reference evidence="9 10" key="1">
    <citation type="submission" date="2020-10" db="EMBL/GenBank/DDBJ databases">
        <title>Sequencing the genomes of 1000 actinobacteria strains.</title>
        <authorList>
            <person name="Klenk H.-P."/>
        </authorList>
    </citation>
    <scope>NUCLEOTIDE SEQUENCE [LARGE SCALE GENOMIC DNA]</scope>
    <source>
        <strain evidence="9 10">DSM 7307</strain>
    </source>
</reference>
<dbReference type="InterPro" id="IPR013752">
    <property type="entry name" value="KPA_reductase"/>
</dbReference>
<name>A0ABR9IW58_RHIVS</name>
<dbReference type="Pfam" id="PF08546">
    <property type="entry name" value="ApbA_C"/>
    <property type="match status" value="1"/>
</dbReference>
<dbReference type="InterPro" id="IPR013332">
    <property type="entry name" value="KPR_N"/>
</dbReference>
<gene>
    <name evidence="9" type="ORF">H4W29_004668</name>
</gene>
<feature type="domain" description="Ketopantoate reductase N-terminal" evidence="7">
    <location>
        <begin position="14"/>
        <end position="180"/>
    </location>
</feature>
<dbReference type="GO" id="GO:0008677">
    <property type="term" value="F:2-dehydropantoate 2-reductase activity"/>
    <property type="evidence" value="ECO:0007669"/>
    <property type="project" value="UniProtKB-EC"/>
</dbReference>
<dbReference type="Pfam" id="PF02558">
    <property type="entry name" value="ApbA"/>
    <property type="match status" value="1"/>
</dbReference>
<proteinExistence type="predicted"/>
<dbReference type="EC" id="1.1.1.169" evidence="2"/>
<dbReference type="RefSeq" id="WP_192731161.1">
    <property type="nucleotide sequence ID" value="NZ_BAAAVL010000012.1"/>
</dbReference>
<keyword evidence="4" id="KW-0566">Pantothenate biosynthesis</keyword>
<dbReference type="SUPFAM" id="SSF51735">
    <property type="entry name" value="NAD(P)-binding Rossmann-fold domains"/>
    <property type="match status" value="1"/>
</dbReference>
<comment type="caution">
    <text evidence="9">The sequence shown here is derived from an EMBL/GenBank/DDBJ whole genome shotgun (WGS) entry which is preliminary data.</text>
</comment>
<evidence type="ECO:0000256" key="3">
    <source>
        <dbReference type="ARBA" id="ARBA00019465"/>
    </source>
</evidence>
<dbReference type="Proteomes" id="UP000620262">
    <property type="component" value="Unassembled WGS sequence"/>
</dbReference>
<dbReference type="InterPro" id="IPR036291">
    <property type="entry name" value="NAD(P)-bd_dom_sf"/>
</dbReference>
<dbReference type="PANTHER" id="PTHR21708:SF45">
    <property type="entry name" value="2-DEHYDROPANTOATE 2-REDUCTASE"/>
    <property type="match status" value="1"/>
</dbReference>
<keyword evidence="10" id="KW-1185">Reference proteome</keyword>
<dbReference type="Gene3D" id="3.40.50.720">
    <property type="entry name" value="NAD(P)-binding Rossmann-like Domain"/>
    <property type="match status" value="1"/>
</dbReference>
<dbReference type="PANTHER" id="PTHR21708">
    <property type="entry name" value="PROBABLE 2-DEHYDROPANTOATE 2-REDUCTASE"/>
    <property type="match status" value="1"/>
</dbReference>
<evidence type="ECO:0000256" key="4">
    <source>
        <dbReference type="ARBA" id="ARBA00022655"/>
    </source>
</evidence>
<accession>A0ABR9IW58</accession>
<evidence type="ECO:0000259" key="8">
    <source>
        <dbReference type="Pfam" id="PF08546"/>
    </source>
</evidence>
<dbReference type="Gene3D" id="1.10.1040.10">
    <property type="entry name" value="N-(1-d-carboxylethyl)-l-norvaline Dehydrogenase, domain 2"/>
    <property type="match status" value="1"/>
</dbReference>
<dbReference type="EMBL" id="JADBEC010000002">
    <property type="protein sequence ID" value="MBE1507423.1"/>
    <property type="molecule type" value="Genomic_DNA"/>
</dbReference>